<dbReference type="PANTHER" id="PTHR35539">
    <property type="entry name" value="CDNA SEQUENCE BC048562"/>
    <property type="match status" value="1"/>
</dbReference>
<dbReference type="Pfam" id="PF15115">
    <property type="entry name" value="HDNR"/>
    <property type="match status" value="1"/>
</dbReference>
<dbReference type="PANTHER" id="PTHR35539:SF1">
    <property type="entry name" value="CDNA SEQUENCE BC048562"/>
    <property type="match status" value="1"/>
</dbReference>
<feature type="domain" description="Domain of unknown function with conserved HDNR motif" evidence="1">
    <location>
        <begin position="4"/>
        <end position="151"/>
    </location>
</feature>
<dbReference type="InterPro" id="IPR029369">
    <property type="entry name" value="HDNR"/>
</dbReference>
<dbReference type="Proteomes" id="UP001642483">
    <property type="component" value="Unassembled WGS sequence"/>
</dbReference>
<organism evidence="2 3">
    <name type="scientific">Clavelina lepadiformis</name>
    <name type="common">Light-bulb sea squirt</name>
    <name type="synonym">Ascidia lepadiformis</name>
    <dbReference type="NCBI Taxonomy" id="159417"/>
    <lineage>
        <taxon>Eukaryota</taxon>
        <taxon>Metazoa</taxon>
        <taxon>Chordata</taxon>
        <taxon>Tunicata</taxon>
        <taxon>Ascidiacea</taxon>
        <taxon>Aplousobranchia</taxon>
        <taxon>Clavelinidae</taxon>
        <taxon>Clavelina</taxon>
    </lineage>
</organism>
<reference evidence="2 3" key="1">
    <citation type="submission" date="2024-02" db="EMBL/GenBank/DDBJ databases">
        <authorList>
            <person name="Daric V."/>
            <person name="Darras S."/>
        </authorList>
    </citation>
    <scope>NUCLEOTIDE SEQUENCE [LARGE SCALE GENOMIC DNA]</scope>
</reference>
<proteinExistence type="predicted"/>
<sequence length="324" mass="36640">MTATDLVGTWFPSGYYGHHRSKTRNDILQDFRHEATPMPPNQFIKWVRTSPDTHRFSKHDNRHSFPTDASYFDTGLGRRKGAASITAFKPDLMTWFPHKDEIAKEGSSVSMYRLDFRKGGVKSTETLPQRLSPRIRKKMAEMEANDARLKWISDYKRQFSHGQPNPRVDIDLNTGRAYTGVEKNPRSHQYVNMTGKLKKVVPPYLAHTIRRTKSAPPTRFSVGDCLVWNPTPGAPVSINSTAFSRSSITPRPPPERRTSEHLLSPRPVNYRASHTTKDYKNMTPAATEISSFTPIQSKSPPTISEVTMISAPLPDPTQPVVVVQ</sequence>
<accession>A0ABP0FPI8</accession>
<gene>
    <name evidence="2" type="ORF">CVLEPA_LOCUS11776</name>
</gene>
<dbReference type="EMBL" id="CAWYQH010000079">
    <property type="protein sequence ID" value="CAK8681549.1"/>
    <property type="molecule type" value="Genomic_DNA"/>
</dbReference>
<keyword evidence="3" id="KW-1185">Reference proteome</keyword>
<evidence type="ECO:0000259" key="1">
    <source>
        <dbReference type="Pfam" id="PF15115"/>
    </source>
</evidence>
<protein>
    <recommendedName>
        <fullName evidence="1">Domain of unknown function with conserved HDNR motif domain-containing protein</fullName>
    </recommendedName>
</protein>
<name>A0ABP0FPI8_CLALP</name>
<comment type="caution">
    <text evidence="2">The sequence shown here is derived from an EMBL/GenBank/DDBJ whole genome shotgun (WGS) entry which is preliminary data.</text>
</comment>
<evidence type="ECO:0000313" key="3">
    <source>
        <dbReference type="Proteomes" id="UP001642483"/>
    </source>
</evidence>
<evidence type="ECO:0000313" key="2">
    <source>
        <dbReference type="EMBL" id="CAK8681549.1"/>
    </source>
</evidence>